<gene>
    <name evidence="1" type="ORF">BU14_0093s0009</name>
</gene>
<keyword evidence="2" id="KW-1185">Reference proteome</keyword>
<dbReference type="SUPFAM" id="SSF55729">
    <property type="entry name" value="Acyl-CoA N-acyltransferases (Nat)"/>
    <property type="match status" value="1"/>
</dbReference>
<dbReference type="AlphaFoldDB" id="A0A1X6PDZ3"/>
<reference evidence="1 2" key="1">
    <citation type="submission" date="2017-03" db="EMBL/GenBank/DDBJ databases">
        <title>WGS assembly of Porphyra umbilicalis.</title>
        <authorList>
            <person name="Brawley S.H."/>
            <person name="Blouin N.A."/>
            <person name="Ficko-Blean E."/>
            <person name="Wheeler G.L."/>
            <person name="Lohr M."/>
            <person name="Goodson H.V."/>
            <person name="Jenkins J.W."/>
            <person name="Blaby-Haas C.E."/>
            <person name="Helliwell K.E."/>
            <person name="Chan C."/>
            <person name="Marriage T."/>
            <person name="Bhattacharya D."/>
            <person name="Klein A.S."/>
            <person name="Badis Y."/>
            <person name="Brodie J."/>
            <person name="Cao Y."/>
            <person name="Collen J."/>
            <person name="Dittami S.M."/>
            <person name="Gachon C.M."/>
            <person name="Green B.R."/>
            <person name="Karpowicz S."/>
            <person name="Kim J.W."/>
            <person name="Kudahl U."/>
            <person name="Lin S."/>
            <person name="Michel G."/>
            <person name="Mittag M."/>
            <person name="Olson B.J."/>
            <person name="Pangilinan J."/>
            <person name="Peng Y."/>
            <person name="Qiu H."/>
            <person name="Shu S."/>
            <person name="Singer J.T."/>
            <person name="Smith A.G."/>
            <person name="Sprecher B.N."/>
            <person name="Wagner V."/>
            <person name="Wang W."/>
            <person name="Wang Z.-Y."/>
            <person name="Yan J."/>
            <person name="Yarish C."/>
            <person name="Zoeuner-Riek S."/>
            <person name="Zhuang Y."/>
            <person name="Zou Y."/>
            <person name="Lindquist E.A."/>
            <person name="Grimwood J."/>
            <person name="Barry K."/>
            <person name="Rokhsar D.S."/>
            <person name="Schmutz J."/>
            <person name="Stiller J.W."/>
            <person name="Grossman A.R."/>
            <person name="Prochnik S.E."/>
        </authorList>
    </citation>
    <scope>NUCLEOTIDE SEQUENCE [LARGE SCALE GENOMIC DNA]</scope>
    <source>
        <strain evidence="1">4086291</strain>
    </source>
</reference>
<organism evidence="1 2">
    <name type="scientific">Porphyra umbilicalis</name>
    <name type="common">Purple laver</name>
    <name type="synonym">Red alga</name>
    <dbReference type="NCBI Taxonomy" id="2786"/>
    <lineage>
        <taxon>Eukaryota</taxon>
        <taxon>Rhodophyta</taxon>
        <taxon>Bangiophyceae</taxon>
        <taxon>Bangiales</taxon>
        <taxon>Bangiaceae</taxon>
        <taxon>Porphyra</taxon>
    </lineage>
</organism>
<dbReference type="InterPro" id="IPR016181">
    <property type="entry name" value="Acyl_CoA_acyltransferase"/>
</dbReference>
<accession>A0A1X6PDZ3</accession>
<name>A0A1X6PDZ3_PORUM</name>
<dbReference type="EMBL" id="KV918800">
    <property type="protein sequence ID" value="OSX78966.1"/>
    <property type="molecule type" value="Genomic_DNA"/>
</dbReference>
<dbReference type="Gene3D" id="3.40.630.30">
    <property type="match status" value="1"/>
</dbReference>
<dbReference type="Proteomes" id="UP000218209">
    <property type="component" value="Unassembled WGS sequence"/>
</dbReference>
<evidence type="ECO:0008006" key="3">
    <source>
        <dbReference type="Google" id="ProtNLM"/>
    </source>
</evidence>
<sequence length="72" mass="7313">MAAAHARAAGDLGYRGIVFNLVFDDNVAAAALWAAAGMVRVGTLPAAARMPRGGGGGGVDYVDAHILYRSLV</sequence>
<evidence type="ECO:0000313" key="2">
    <source>
        <dbReference type="Proteomes" id="UP000218209"/>
    </source>
</evidence>
<proteinExistence type="predicted"/>
<evidence type="ECO:0000313" key="1">
    <source>
        <dbReference type="EMBL" id="OSX78966.1"/>
    </source>
</evidence>
<protein>
    <recommendedName>
        <fullName evidence="3">N-acetyltransferase domain-containing protein</fullName>
    </recommendedName>
</protein>